<evidence type="ECO:0000313" key="3">
    <source>
        <dbReference type="EMBL" id="KAG5469968.1"/>
    </source>
</evidence>
<dbReference type="Proteomes" id="UP000674179">
    <property type="component" value="Chromosome 33"/>
</dbReference>
<dbReference type="AlphaFoldDB" id="A0A836GU67"/>
<evidence type="ECO:0000256" key="1">
    <source>
        <dbReference type="SAM" id="Coils"/>
    </source>
</evidence>
<feature type="compositionally biased region" description="Basic residues" evidence="2">
    <location>
        <begin position="124"/>
        <end position="133"/>
    </location>
</feature>
<keyword evidence="1" id="KW-0175">Coiled coil</keyword>
<comment type="caution">
    <text evidence="3">The sequence shown here is derived from an EMBL/GenBank/DDBJ whole genome shotgun (WGS) entry which is preliminary data.</text>
</comment>
<feature type="compositionally biased region" description="Basic and acidic residues" evidence="2">
    <location>
        <begin position="138"/>
        <end position="147"/>
    </location>
</feature>
<dbReference type="EMBL" id="JAFHKP010000033">
    <property type="protein sequence ID" value="KAG5469968.1"/>
    <property type="molecule type" value="Genomic_DNA"/>
</dbReference>
<dbReference type="GeneID" id="94169383"/>
<feature type="coiled-coil region" evidence="1">
    <location>
        <begin position="236"/>
        <end position="263"/>
    </location>
</feature>
<name>A0A836GU67_LEIEN</name>
<dbReference type="OrthoDB" id="267986at2759"/>
<feature type="region of interest" description="Disordered" evidence="2">
    <location>
        <begin position="105"/>
        <end position="147"/>
    </location>
</feature>
<dbReference type="RefSeq" id="XP_067689976.1">
    <property type="nucleotide sequence ID" value="XM_067833873.1"/>
</dbReference>
<proteinExistence type="predicted"/>
<feature type="region of interest" description="Disordered" evidence="2">
    <location>
        <begin position="283"/>
        <end position="302"/>
    </location>
</feature>
<feature type="region of interest" description="Disordered" evidence="2">
    <location>
        <begin position="327"/>
        <end position="356"/>
    </location>
</feature>
<sequence>MMRTLLTLGGRIRRPPVLRAGAVAVTRGAKDDVRAARRRAEMEAEKQFLRLIHTARIRQQRRIAEAIKRAVSAKSEYPVTPKQDVRYAKNRQIAMTELAAVEKEAAQRAAETKKPQAASPSAGKRGRPSKVRPPRQSSRMDKKKQVAAEERFLASLRRRLEQRNARIRAMVAKTVKLEAATAKAKTKAEATAKAEQHFEETVRRRQEQRAARIKAIAEKRMTTAAAEAEATSTSVDEKFSAKLQQLEEEERDARVQAIIAEHMGAADATKGEENTDTPAAASIAAVSTSRRPNKKVSAAPAALPEMPDYAATPAAVPQEDVPVETEATEASAEKTMTPRRRHRLARTEPHETTKVPIPASVDPVEKATATMPDIEEANVAAQLPPSSPRPHQSAAANAETLAIAHDSFVAHLKKAKERTTAPPSTRVLPMSRATASSLPAPRTWVAVENPTGLFRL</sequence>
<dbReference type="KEGG" id="lenr:94169383"/>
<reference evidence="3 4" key="1">
    <citation type="submission" date="2021-02" db="EMBL/GenBank/DDBJ databases">
        <title>Leishmania (Mundinia) enrietti genome sequencing and assembly.</title>
        <authorList>
            <person name="Almutairi H."/>
            <person name="Gatherer D."/>
        </authorList>
    </citation>
    <scope>NUCLEOTIDE SEQUENCE [LARGE SCALE GENOMIC DNA]</scope>
    <source>
        <strain evidence="3">CUR178</strain>
    </source>
</reference>
<evidence type="ECO:0000313" key="4">
    <source>
        <dbReference type="Proteomes" id="UP000674179"/>
    </source>
</evidence>
<accession>A0A836GU67</accession>
<keyword evidence="4" id="KW-1185">Reference proteome</keyword>
<protein>
    <submittedName>
        <fullName evidence="3">Uncharacterized protein</fullName>
    </submittedName>
</protein>
<feature type="compositionally biased region" description="Basic and acidic residues" evidence="2">
    <location>
        <begin position="105"/>
        <end position="114"/>
    </location>
</feature>
<organism evidence="3 4">
    <name type="scientific">Leishmania enriettii</name>
    <dbReference type="NCBI Taxonomy" id="5663"/>
    <lineage>
        <taxon>Eukaryota</taxon>
        <taxon>Discoba</taxon>
        <taxon>Euglenozoa</taxon>
        <taxon>Kinetoplastea</taxon>
        <taxon>Metakinetoplastina</taxon>
        <taxon>Trypanosomatida</taxon>
        <taxon>Trypanosomatidae</taxon>
        <taxon>Leishmaniinae</taxon>
        <taxon>Leishmania</taxon>
    </lineage>
</organism>
<evidence type="ECO:0000256" key="2">
    <source>
        <dbReference type="SAM" id="MobiDB-lite"/>
    </source>
</evidence>
<gene>
    <name evidence="3" type="ORF">CUR178_02110</name>
</gene>